<protein>
    <submittedName>
        <fullName evidence="2">ParB-like nuclease domain</fullName>
    </submittedName>
</protein>
<dbReference type="Proteomes" id="UP000255529">
    <property type="component" value="Unassembled WGS sequence"/>
</dbReference>
<dbReference type="Pfam" id="PF02195">
    <property type="entry name" value="ParB_N"/>
    <property type="match status" value="1"/>
</dbReference>
<proteinExistence type="predicted"/>
<sequence>MLLKRENLGVRFTMLNEIKCLIKKYIDSFCEVDNKINAINELKKIISQHSPFSDDPVDCVVWLKTETIKMNNYNPNLMATPEIKLLKHSIKTNGFTQPVVVSNNTGENIIIDGSHRFLISTSIDTDKSIWHGYLPVVEIKKNNIDEKGNIAATIRHNRARGKHQISAMSEIIRDLHRMGWKDEQIGRELGMENDEILRLKQITGLAELFEDEDFSQAWTTE</sequence>
<dbReference type="PANTHER" id="PTHR30083">
    <property type="entry name" value="TRANSCRIPTIONAL REGULATOR-RELATED"/>
    <property type="match status" value="1"/>
</dbReference>
<dbReference type="InterPro" id="IPR003115">
    <property type="entry name" value="ParB_N"/>
</dbReference>
<name>A0A380D948_9GAMM</name>
<dbReference type="Gene3D" id="3.90.1530.10">
    <property type="entry name" value="Conserved hypothetical protein from pyrococcus furiosus pfu- 392566-001, ParB domain"/>
    <property type="match status" value="1"/>
</dbReference>
<dbReference type="GO" id="GO:0071453">
    <property type="term" value="P:cellular response to oxygen levels"/>
    <property type="evidence" value="ECO:0007669"/>
    <property type="project" value="TreeGrafter"/>
</dbReference>
<dbReference type="SUPFAM" id="SSF110849">
    <property type="entry name" value="ParB/Sulfiredoxin"/>
    <property type="match status" value="1"/>
</dbReference>
<accession>A0A380D948</accession>
<organism evidence="2 3">
    <name type="scientific">Serratia quinivorans</name>
    <dbReference type="NCBI Taxonomy" id="137545"/>
    <lineage>
        <taxon>Bacteria</taxon>
        <taxon>Pseudomonadati</taxon>
        <taxon>Pseudomonadota</taxon>
        <taxon>Gammaproteobacteria</taxon>
        <taxon>Enterobacterales</taxon>
        <taxon>Yersiniaceae</taxon>
        <taxon>Serratia</taxon>
    </lineage>
</organism>
<dbReference type="InterPro" id="IPR036086">
    <property type="entry name" value="ParB/Sulfiredoxin_sf"/>
</dbReference>
<dbReference type="EMBL" id="UGYN01000003">
    <property type="protein sequence ID" value="SUJ86277.1"/>
    <property type="molecule type" value="Genomic_DNA"/>
</dbReference>
<evidence type="ECO:0000313" key="2">
    <source>
        <dbReference type="EMBL" id="SUJ86277.1"/>
    </source>
</evidence>
<dbReference type="AlphaFoldDB" id="A0A380D948"/>
<feature type="domain" description="ParB-like N-terminal" evidence="1">
    <location>
        <begin position="61"/>
        <end position="154"/>
    </location>
</feature>
<dbReference type="PANTHER" id="PTHR30083:SF1">
    <property type="entry name" value="TRANSCRIPTIONAL REGULATOR"/>
    <property type="match status" value="1"/>
</dbReference>
<reference evidence="2 3" key="1">
    <citation type="submission" date="2018-06" db="EMBL/GenBank/DDBJ databases">
        <authorList>
            <consortium name="Pathogen Informatics"/>
            <person name="Doyle S."/>
        </authorList>
    </citation>
    <scope>NUCLEOTIDE SEQUENCE [LARGE SCALE GENOMIC DNA]</scope>
    <source>
        <strain evidence="2 3">NCTC11544</strain>
    </source>
</reference>
<evidence type="ECO:0000313" key="3">
    <source>
        <dbReference type="Proteomes" id="UP000255529"/>
    </source>
</evidence>
<gene>
    <name evidence="2" type="ORF">NCTC11544_05915</name>
</gene>
<dbReference type="SMART" id="SM00470">
    <property type="entry name" value="ParB"/>
    <property type="match status" value="1"/>
</dbReference>
<evidence type="ECO:0000259" key="1">
    <source>
        <dbReference type="SMART" id="SM00470"/>
    </source>
</evidence>